<feature type="transmembrane region" description="Helical" evidence="7">
    <location>
        <begin position="155"/>
        <end position="173"/>
    </location>
</feature>
<evidence type="ECO:0000256" key="3">
    <source>
        <dbReference type="ARBA" id="ARBA00022679"/>
    </source>
</evidence>
<dbReference type="GO" id="GO:0005886">
    <property type="term" value="C:plasma membrane"/>
    <property type="evidence" value="ECO:0007669"/>
    <property type="project" value="UniProtKB-SubCell"/>
</dbReference>
<proteinExistence type="predicted"/>
<feature type="transmembrane region" description="Helical" evidence="7">
    <location>
        <begin position="101"/>
        <end position="118"/>
    </location>
</feature>
<feature type="non-terminal residue" evidence="8">
    <location>
        <position position="1"/>
    </location>
</feature>
<dbReference type="InterPro" id="IPR018584">
    <property type="entry name" value="GT87"/>
</dbReference>
<organism evidence="8">
    <name type="scientific">marine metagenome</name>
    <dbReference type="NCBI Taxonomy" id="408172"/>
    <lineage>
        <taxon>unclassified sequences</taxon>
        <taxon>metagenomes</taxon>
        <taxon>ecological metagenomes</taxon>
    </lineage>
</organism>
<feature type="non-terminal residue" evidence="8">
    <location>
        <position position="243"/>
    </location>
</feature>
<dbReference type="EMBL" id="UINC01204204">
    <property type="protein sequence ID" value="SVE24826.1"/>
    <property type="molecule type" value="Genomic_DNA"/>
</dbReference>
<keyword evidence="3" id="KW-0808">Transferase</keyword>
<protein>
    <recommendedName>
        <fullName evidence="9">Glycosyltransferase RgtA/B/C/D-like domain-containing protein</fullName>
    </recommendedName>
</protein>
<gene>
    <name evidence="8" type="ORF">METZ01_LOCUS477680</name>
</gene>
<keyword evidence="2" id="KW-1003">Cell membrane</keyword>
<evidence type="ECO:0000256" key="1">
    <source>
        <dbReference type="ARBA" id="ARBA00004651"/>
    </source>
</evidence>
<feature type="transmembrane region" description="Helical" evidence="7">
    <location>
        <begin position="224"/>
        <end position="242"/>
    </location>
</feature>
<feature type="transmembrane region" description="Helical" evidence="7">
    <location>
        <begin position="185"/>
        <end position="204"/>
    </location>
</feature>
<name>A0A383BX45_9ZZZZ</name>
<keyword evidence="5 7" id="KW-1133">Transmembrane helix</keyword>
<keyword evidence="6 7" id="KW-0472">Membrane</keyword>
<accession>A0A383BX45</accession>
<evidence type="ECO:0000256" key="2">
    <source>
        <dbReference type="ARBA" id="ARBA00022475"/>
    </source>
</evidence>
<dbReference type="AlphaFoldDB" id="A0A383BX45"/>
<comment type="subcellular location">
    <subcellularLocation>
        <location evidence="1">Cell membrane</location>
        <topology evidence="1">Multi-pass membrane protein</topology>
    </subcellularLocation>
</comment>
<evidence type="ECO:0000256" key="4">
    <source>
        <dbReference type="ARBA" id="ARBA00022692"/>
    </source>
</evidence>
<dbReference type="GO" id="GO:0016758">
    <property type="term" value="F:hexosyltransferase activity"/>
    <property type="evidence" value="ECO:0007669"/>
    <property type="project" value="InterPro"/>
</dbReference>
<evidence type="ECO:0000256" key="5">
    <source>
        <dbReference type="ARBA" id="ARBA00022989"/>
    </source>
</evidence>
<evidence type="ECO:0000313" key="8">
    <source>
        <dbReference type="EMBL" id="SVE24826.1"/>
    </source>
</evidence>
<feature type="transmembrane region" description="Helical" evidence="7">
    <location>
        <begin position="64"/>
        <end position="89"/>
    </location>
</feature>
<reference evidence="8" key="1">
    <citation type="submission" date="2018-05" db="EMBL/GenBank/DDBJ databases">
        <authorList>
            <person name="Lanie J.A."/>
            <person name="Ng W.-L."/>
            <person name="Kazmierczak K.M."/>
            <person name="Andrzejewski T.M."/>
            <person name="Davidsen T.M."/>
            <person name="Wayne K.J."/>
            <person name="Tettelin H."/>
            <person name="Glass J.I."/>
            <person name="Rusch D."/>
            <person name="Podicherti R."/>
            <person name="Tsui H.-C.T."/>
            <person name="Winkler M.E."/>
        </authorList>
    </citation>
    <scope>NUCLEOTIDE SEQUENCE</scope>
</reference>
<dbReference type="Pfam" id="PF09594">
    <property type="entry name" value="GT87"/>
    <property type="match status" value="1"/>
</dbReference>
<evidence type="ECO:0008006" key="9">
    <source>
        <dbReference type="Google" id="ProtNLM"/>
    </source>
</evidence>
<keyword evidence="4 7" id="KW-0812">Transmembrane</keyword>
<sequence>TTLASYHLLRSVKCPPLRAVTGATAIFVLPTVILNSNSFTQIESLVAAPLIIGISFLVRKRWSLAMLCIGLAFSIKLQSVFIFPALVILLISHGQKLRNMLLIPFFYLLTIMPTYFAGRDMSDLMLIYKSQMGLYGDLTRNAANVYHWLPDNYSVFMPLGMLFTLGVLFLVMVRKPQYLSSPENQLLFITTSLVFITFFLPKMHERYAYFSDVFTVLTAFTIPNLWPAALLMVGASFCSYIPF</sequence>
<evidence type="ECO:0000256" key="7">
    <source>
        <dbReference type="SAM" id="Phobius"/>
    </source>
</evidence>
<evidence type="ECO:0000256" key="6">
    <source>
        <dbReference type="ARBA" id="ARBA00023136"/>
    </source>
</evidence>